<dbReference type="PATRIC" id="fig|1806891.3.peg.799"/>
<evidence type="ECO:0000313" key="3">
    <source>
        <dbReference type="Proteomes" id="UP000078162"/>
    </source>
</evidence>
<sequence>MVNSVNQGLVGTLQKRLMENETVIEELSKELKELTASKSQEMLQLATR</sequence>
<evidence type="ECO:0000313" key="2">
    <source>
        <dbReference type="EMBL" id="ANH78975.1"/>
    </source>
</evidence>
<keyword evidence="3" id="KW-1185">Reference proteome</keyword>
<organism evidence="2 3">
    <name type="scientific">Candidatus Chlamydia sanziniae</name>
    <dbReference type="NCBI Taxonomy" id="1806891"/>
    <lineage>
        <taxon>Bacteria</taxon>
        <taxon>Pseudomonadati</taxon>
        <taxon>Chlamydiota</taxon>
        <taxon>Chlamydiia</taxon>
        <taxon>Chlamydiales</taxon>
        <taxon>Chlamydiaceae</taxon>
        <taxon>Chlamydia/Chlamydophila group</taxon>
        <taxon>Chlamydia</taxon>
    </lineage>
</organism>
<gene>
    <name evidence="2" type="ORF">Cs308_0805</name>
</gene>
<protein>
    <submittedName>
        <fullName evidence="2">Uncharacterized protein</fullName>
    </submittedName>
</protein>
<name>A0A1A9HVV9_9CHLA</name>
<feature type="coiled-coil region" evidence="1">
    <location>
        <begin position="10"/>
        <end position="44"/>
    </location>
</feature>
<evidence type="ECO:0000256" key="1">
    <source>
        <dbReference type="SAM" id="Coils"/>
    </source>
</evidence>
<dbReference type="AlphaFoldDB" id="A0A1A9HVV9"/>
<dbReference type="Proteomes" id="UP000078162">
    <property type="component" value="Chromosome"/>
</dbReference>
<reference evidence="3" key="1">
    <citation type="submission" date="2016-03" db="EMBL/GenBank/DDBJ databases">
        <title>Culture-independent genomics supports pathogen discovery for uncultivable bacteria within the genus Chlamydia.</title>
        <authorList>
            <person name="Taylor-Brown A."/>
            <person name="Bachmann N.L."/>
            <person name="Borel N."/>
            <person name="Polkinghorne A."/>
        </authorList>
    </citation>
    <scope>NUCLEOTIDE SEQUENCE [LARGE SCALE GENOMIC DNA]</scope>
    <source>
        <strain evidence="3">2742-308</strain>
    </source>
</reference>
<dbReference type="EMBL" id="CP014639">
    <property type="protein sequence ID" value="ANH78975.1"/>
    <property type="molecule type" value="Genomic_DNA"/>
</dbReference>
<dbReference type="KEGG" id="csaz:Cs308_0805"/>
<keyword evidence="1" id="KW-0175">Coiled coil</keyword>
<proteinExistence type="predicted"/>
<accession>A0A1A9HVV9</accession>